<reference evidence="2 3" key="1">
    <citation type="submission" date="2024-05" db="EMBL/GenBank/DDBJ databases">
        <title>Genetic variation in Jamaican populations of the coffee berry borer (Hypothenemus hampei).</title>
        <authorList>
            <person name="Errbii M."/>
            <person name="Myrie A."/>
        </authorList>
    </citation>
    <scope>NUCLEOTIDE SEQUENCE [LARGE SCALE GENOMIC DNA]</scope>
    <source>
        <strain evidence="2">JA-Hopewell-2020-01-JO</strain>
        <tissue evidence="2">Whole body</tissue>
    </source>
</reference>
<gene>
    <name evidence="2" type="ORF">ABEB36_008821</name>
</gene>
<comment type="caution">
    <text evidence="2">The sequence shown here is derived from an EMBL/GenBank/DDBJ whole genome shotgun (WGS) entry which is preliminary data.</text>
</comment>
<dbReference type="AlphaFoldDB" id="A0ABD1EN96"/>
<evidence type="ECO:0000313" key="3">
    <source>
        <dbReference type="Proteomes" id="UP001566132"/>
    </source>
</evidence>
<evidence type="ECO:0000313" key="2">
    <source>
        <dbReference type="EMBL" id="KAL1497941.1"/>
    </source>
</evidence>
<protein>
    <submittedName>
        <fullName evidence="2">Uncharacterized protein</fullName>
    </submittedName>
</protein>
<accession>A0ABD1EN96</accession>
<feature type="region of interest" description="Disordered" evidence="1">
    <location>
        <begin position="81"/>
        <end position="100"/>
    </location>
</feature>
<keyword evidence="3" id="KW-1185">Reference proteome</keyword>
<proteinExistence type="predicted"/>
<dbReference type="Proteomes" id="UP001566132">
    <property type="component" value="Unassembled WGS sequence"/>
</dbReference>
<dbReference type="EMBL" id="JBDJPC010000006">
    <property type="protein sequence ID" value="KAL1497941.1"/>
    <property type="molecule type" value="Genomic_DNA"/>
</dbReference>
<evidence type="ECO:0000256" key="1">
    <source>
        <dbReference type="SAM" id="MobiDB-lite"/>
    </source>
</evidence>
<organism evidence="2 3">
    <name type="scientific">Hypothenemus hampei</name>
    <name type="common">Coffee berry borer</name>
    <dbReference type="NCBI Taxonomy" id="57062"/>
    <lineage>
        <taxon>Eukaryota</taxon>
        <taxon>Metazoa</taxon>
        <taxon>Ecdysozoa</taxon>
        <taxon>Arthropoda</taxon>
        <taxon>Hexapoda</taxon>
        <taxon>Insecta</taxon>
        <taxon>Pterygota</taxon>
        <taxon>Neoptera</taxon>
        <taxon>Endopterygota</taxon>
        <taxon>Coleoptera</taxon>
        <taxon>Polyphaga</taxon>
        <taxon>Cucujiformia</taxon>
        <taxon>Curculionidae</taxon>
        <taxon>Scolytinae</taxon>
        <taxon>Hypothenemus</taxon>
    </lineage>
</organism>
<sequence length="137" mass="15502">MKLVTFIVGFDTFNCLQDAISKNILISDPSVLSARVLAMNATTGILINCAWWQKEGLEMRGPKKVTETVMEIGHKPSTDFPWYEDADSSPSLRSPKFMESPPNVSYRGWWTYPYYSCTPGRWLMSYSVSIPPPGRRG</sequence>
<name>A0ABD1EN96_HYPHA</name>